<dbReference type="PANTHER" id="PTHR12136">
    <property type="entry name" value="ENHANCED DISEASE RESISTANCE-RELATED"/>
    <property type="match status" value="1"/>
</dbReference>
<dbReference type="SUPFAM" id="SSF50729">
    <property type="entry name" value="PH domain-like"/>
    <property type="match status" value="1"/>
</dbReference>
<dbReference type="InterPro" id="IPR023393">
    <property type="entry name" value="START-like_dom_sf"/>
</dbReference>
<dbReference type="PROSITE" id="PS50848">
    <property type="entry name" value="START"/>
    <property type="match status" value="1"/>
</dbReference>
<dbReference type="InterPro" id="IPR001849">
    <property type="entry name" value="PH_domain"/>
</dbReference>
<comment type="subcellular location">
    <subcellularLocation>
        <location evidence="2">Endoplasmic reticulum</location>
    </subcellularLocation>
    <subcellularLocation>
        <location evidence="1">Nucleus</location>
    </subcellularLocation>
</comment>
<feature type="region of interest" description="Disordered" evidence="4">
    <location>
        <begin position="426"/>
        <end position="460"/>
    </location>
</feature>
<evidence type="ECO:0008006" key="6">
    <source>
        <dbReference type="Google" id="ProtNLM"/>
    </source>
</evidence>
<evidence type="ECO:0000313" key="5">
    <source>
        <dbReference type="EnsemblPlants" id="EMT33197"/>
    </source>
</evidence>
<dbReference type="PANTHER" id="PTHR12136:SF41">
    <property type="entry name" value="PLECKSTRIN HOMOLOGY (PH) AND LIPID-BINDING START DOMAINS-CONTAINING PROTEIN"/>
    <property type="match status" value="1"/>
</dbReference>
<evidence type="ECO:0000256" key="3">
    <source>
        <dbReference type="ARBA" id="ARBA00022824"/>
    </source>
</evidence>
<protein>
    <recommendedName>
        <fullName evidence="6">PH domain-containing protein</fullName>
    </recommendedName>
</protein>
<dbReference type="SUPFAM" id="SSF55961">
    <property type="entry name" value="Bet v1-like"/>
    <property type="match status" value="1"/>
</dbReference>
<dbReference type="CDD" id="cd00177">
    <property type="entry name" value="START"/>
    <property type="match status" value="1"/>
</dbReference>
<keyword evidence="3" id="KW-0256">Endoplasmic reticulum</keyword>
<name>M8CZM6_AEGTA</name>
<dbReference type="GO" id="GO:0005634">
    <property type="term" value="C:nucleus"/>
    <property type="evidence" value="ECO:0007669"/>
    <property type="project" value="UniProtKB-SubCell"/>
</dbReference>
<dbReference type="Gene3D" id="3.30.530.20">
    <property type="match status" value="1"/>
</dbReference>
<evidence type="ECO:0000256" key="1">
    <source>
        <dbReference type="ARBA" id="ARBA00004123"/>
    </source>
</evidence>
<organism evidence="5">
    <name type="scientific">Aegilops tauschii</name>
    <name type="common">Tausch's goatgrass</name>
    <name type="synonym">Aegilops squarrosa</name>
    <dbReference type="NCBI Taxonomy" id="37682"/>
    <lineage>
        <taxon>Eukaryota</taxon>
        <taxon>Viridiplantae</taxon>
        <taxon>Streptophyta</taxon>
        <taxon>Embryophyta</taxon>
        <taxon>Tracheophyta</taxon>
        <taxon>Spermatophyta</taxon>
        <taxon>Magnoliopsida</taxon>
        <taxon>Liliopsida</taxon>
        <taxon>Poales</taxon>
        <taxon>Poaceae</taxon>
        <taxon>BOP clade</taxon>
        <taxon>Pooideae</taxon>
        <taxon>Triticodae</taxon>
        <taxon>Triticeae</taxon>
        <taxon>Triticinae</taxon>
        <taxon>Aegilops</taxon>
    </lineage>
</organism>
<dbReference type="InterPro" id="IPR011993">
    <property type="entry name" value="PH-like_dom_sf"/>
</dbReference>
<evidence type="ECO:0000256" key="2">
    <source>
        <dbReference type="ARBA" id="ARBA00004240"/>
    </source>
</evidence>
<dbReference type="InterPro" id="IPR002913">
    <property type="entry name" value="START_lipid-bd_dom"/>
</dbReference>
<dbReference type="InterPro" id="IPR045096">
    <property type="entry name" value="EDR2-like"/>
</dbReference>
<dbReference type="PROSITE" id="PS50003">
    <property type="entry name" value="PH_DOMAIN"/>
    <property type="match status" value="1"/>
</dbReference>
<accession>M8CZM6</accession>
<dbReference type="AlphaFoldDB" id="M8CZM6"/>
<dbReference type="Gene3D" id="2.30.29.30">
    <property type="entry name" value="Pleckstrin-homology domain (PH domain)/Phosphotyrosine-binding domain (PTB)"/>
    <property type="match status" value="1"/>
</dbReference>
<dbReference type="Pfam" id="PF07059">
    <property type="entry name" value="EDR2_C"/>
    <property type="match status" value="1"/>
</dbReference>
<proteinExistence type="predicted"/>
<dbReference type="GO" id="GO:0008289">
    <property type="term" value="F:lipid binding"/>
    <property type="evidence" value="ECO:0007669"/>
    <property type="project" value="InterPro"/>
</dbReference>
<feature type="compositionally biased region" description="Basic and acidic residues" evidence="4">
    <location>
        <begin position="439"/>
        <end position="452"/>
    </location>
</feature>
<dbReference type="CDD" id="cd00821">
    <property type="entry name" value="PH"/>
    <property type="match status" value="1"/>
</dbReference>
<dbReference type="Pfam" id="PF01852">
    <property type="entry name" value="START"/>
    <property type="match status" value="1"/>
</dbReference>
<sequence>MGGAEAAVVEAASTAAAAEAAEGGEDGRMEGWLYLIRSNRLGLQTSRKRYFVLEDSALRCFKAAPAPSSSSSKREDPVRSAVIDSCIRVTDNGRESVHRSVFYIFTLYNASNHYDQLKLGARSSEEAARWIRCLMESALKSPRKDEHVVACSHRRWQAFRLSRRSNRMHSIDWTILSSSHNDPMASDVIAPSAWTIFGCTNGLRLFTEAKDGGSRGKYWDDHPAIMAVGVVDANSEDIFQTLMSLGQSRSEGMRKRDLLLRRYWRREDDGTYVILYHSVFHNRCSPEKGYIRACLKSGGYVISPVSQGRQSVVKHMLAIDWKFWKSYLLTSSAKYITIPLRELFRAKNGNCACMEFSSGELMRDMGLPQGGNERTKIEMQSANECERLEGPVEGPQGGSNRHLSSTGSLVQLNDATDEFFDVPDESEYDQREAMWSSDESTHAARRRQDDTKLTSGNTSQKTNDMLNYPVLLSLYGSCMILQEIRDPIKAENTLMQMVGADWIKSDKREDDLAGRPGGLVQKYAAQGGSKFFFIVNIQVPGSTTYSLALYYMMDTPLEKVPLLERFVNGDDTFRNSRFKLIPYISKGSWIVKQSVGKKACLVGQALEINYFRGSNYLELGVDIGSSTVARGVVSLVLGYLNNLVIEMAFLVQGNTQEELPEFLLGTCRLNYLDASKAVSLDEC</sequence>
<dbReference type="EnsemblPlants" id="EMT33197">
    <property type="protein sequence ID" value="EMT33197"/>
    <property type="gene ID" value="F775_21642"/>
</dbReference>
<dbReference type="SMART" id="SM00233">
    <property type="entry name" value="PH"/>
    <property type="match status" value="1"/>
</dbReference>
<reference evidence="5" key="1">
    <citation type="submission" date="2015-06" db="UniProtKB">
        <authorList>
            <consortium name="EnsemblPlants"/>
        </authorList>
    </citation>
    <scope>IDENTIFICATION</scope>
</reference>
<dbReference type="GO" id="GO:0005783">
    <property type="term" value="C:endoplasmic reticulum"/>
    <property type="evidence" value="ECO:0007669"/>
    <property type="project" value="UniProtKB-SubCell"/>
</dbReference>
<dbReference type="InterPro" id="IPR009769">
    <property type="entry name" value="EDR2_C"/>
</dbReference>
<evidence type="ECO:0000256" key="4">
    <source>
        <dbReference type="SAM" id="MobiDB-lite"/>
    </source>
</evidence>
<dbReference type="Pfam" id="PF00169">
    <property type="entry name" value="PH"/>
    <property type="match status" value="1"/>
</dbReference>